<evidence type="ECO:0000256" key="4">
    <source>
        <dbReference type="ARBA" id="ARBA00022723"/>
    </source>
</evidence>
<feature type="binding site" evidence="11">
    <location>
        <position position="179"/>
    </location>
    <ligand>
        <name>NAD(+)</name>
        <dbReference type="ChEBI" id="CHEBI:57540"/>
    </ligand>
</feature>
<comment type="similarity">
    <text evidence="11">Belongs to the NAD-dependent DNA ligase family. LigA subfamily.</text>
</comment>
<dbReference type="FunFam" id="3.30.470.30:FF:000001">
    <property type="entry name" value="DNA ligase"/>
    <property type="match status" value="1"/>
</dbReference>
<comment type="function">
    <text evidence="1 11">DNA ligase that catalyzes the formation of phosphodiester linkages between 5'-phosphoryl and 3'-hydroxyl groups in double-stranded DNA using NAD as a coenzyme and as the energy source for the reaction. It is essential for DNA replication and repair of damaged DNA.</text>
</comment>
<accession>A0A074KRE3</accession>
<dbReference type="eggNOG" id="COG0272">
    <property type="taxonomic scope" value="Bacteria"/>
</dbReference>
<keyword evidence="9 11" id="KW-0234">DNA repair</keyword>
<dbReference type="PANTHER" id="PTHR23389:SF9">
    <property type="entry name" value="DNA LIGASE"/>
    <property type="match status" value="1"/>
</dbReference>
<dbReference type="SMART" id="SM00532">
    <property type="entry name" value="LIGANc"/>
    <property type="match status" value="1"/>
</dbReference>
<dbReference type="InterPro" id="IPR013839">
    <property type="entry name" value="DNAligase_adenylation"/>
</dbReference>
<evidence type="ECO:0000256" key="6">
    <source>
        <dbReference type="ARBA" id="ARBA00022833"/>
    </source>
</evidence>
<feature type="binding site" evidence="11">
    <location>
        <position position="430"/>
    </location>
    <ligand>
        <name>Zn(2+)</name>
        <dbReference type="ChEBI" id="CHEBI:29105"/>
    </ligand>
</feature>
<dbReference type="InterPro" id="IPR010994">
    <property type="entry name" value="RuvA_2-like"/>
</dbReference>
<dbReference type="Pfam" id="PF03119">
    <property type="entry name" value="DNA_ligase_ZBD"/>
    <property type="match status" value="1"/>
</dbReference>
<feature type="binding site" evidence="11">
    <location>
        <position position="415"/>
    </location>
    <ligand>
        <name>Zn(2+)</name>
        <dbReference type="ChEBI" id="CHEBI:29105"/>
    </ligand>
</feature>
<dbReference type="InterPro" id="IPR033136">
    <property type="entry name" value="DNA_ligase_CS"/>
</dbReference>
<evidence type="ECO:0000256" key="2">
    <source>
        <dbReference type="ARBA" id="ARBA00022598"/>
    </source>
</evidence>
<feature type="active site" description="N6-AMP-lysine intermediate" evidence="11">
    <location>
        <position position="121"/>
    </location>
</feature>
<dbReference type="InterPro" id="IPR018239">
    <property type="entry name" value="DNA_ligase_AS"/>
</dbReference>
<evidence type="ECO:0000313" key="14">
    <source>
        <dbReference type="EMBL" id="KEO72516.1"/>
    </source>
</evidence>
<proteinExistence type="inferred from homology"/>
<dbReference type="InterPro" id="IPR004149">
    <property type="entry name" value="Znf_DNAligase_C4"/>
</dbReference>
<comment type="caution">
    <text evidence="14">The sequence shown here is derived from an EMBL/GenBank/DDBJ whole genome shotgun (WGS) entry which is preliminary data.</text>
</comment>
<dbReference type="Proteomes" id="UP000027821">
    <property type="component" value="Unassembled WGS sequence"/>
</dbReference>
<keyword evidence="6 11" id="KW-0862">Zinc</keyword>
<dbReference type="SUPFAM" id="SSF52113">
    <property type="entry name" value="BRCT domain"/>
    <property type="match status" value="1"/>
</dbReference>
<dbReference type="InterPro" id="IPR012340">
    <property type="entry name" value="NA-bd_OB-fold"/>
</dbReference>
<sequence length="819" mass="92134">MTPAFKDHHEAKLRIAMLTEQINYYNHLYYQEDQSEISDLEFDQLMEELIALETAFPDLLDPDSPSQRVGGTVTKNFETVAHNTRMLSLGNTYSEDELIAFDERVAKGLGHRDYTYFCEMKFDGVAISLVYKGGKLVRAVTRGDGYKGDNVTENIRTIRNIPLSVTGEDVPDSFEVRGEIFLPRKEFVKLNMAREKLGEPLLANPRNAASGTIKMQDSGIVAKRRLNCYFYQLLTDAPGVERHDLAISLLEKWGFNVSPSYQNCSDIQSVLRYIEAWRDKRHELPLDTDGVVLKINDYNQREELGFTAKIPRWAIAYKYQAESAVSKLLSVSYQVGRTGAITPVANLTPVSLAGTTVKRASLHNANEILRLDLHEGDAVHVEKGGEIIPKITGIDLKQRNPAAKPISYITECPECGTTLVRNEGEAKHFCPNSETCPPQLLGRMEHFVHKRAMDIDSMGTERIRALIEQHFIISPADIYELPSKKAQLLGLEVNNDQYYKDSDGHLYVSVKKALYAIIKGIPLNDIATFLSENEGVEQNERLAKFSQYLKGVGKNSAVNKKALSLLLSLLSQHLYDPIEDFIPLPIVLAVIFETENVKEFSDISLKQNSVHEVMLKYPEEIPTYVEEKIKRLKGNTFQEGVVNNMLEGIEASKQQPFEKVLFALGIRNIGENTAQLLAENFKNIDHLMAASSEALLEINGVGETLVSSLKEFFTNDKNVETIHKLKAHGLKFEIQETDKELVSYRLAGKKILASGKLHHFKRDEIITFIESHGGIYSKSVSKGLDFIIEGEDMGPSKKEKAQKLNITLISEEAFLNMVE</sequence>
<dbReference type="NCBIfam" id="TIGR00575">
    <property type="entry name" value="dnlj"/>
    <property type="match status" value="1"/>
</dbReference>
<feature type="binding site" evidence="11">
    <location>
        <position position="294"/>
    </location>
    <ligand>
        <name>NAD(+)</name>
        <dbReference type="ChEBI" id="CHEBI:57540"/>
    </ligand>
</feature>
<feature type="binding site" evidence="11">
    <location>
        <position position="318"/>
    </location>
    <ligand>
        <name>NAD(+)</name>
        <dbReference type="ChEBI" id="CHEBI:57540"/>
    </ligand>
</feature>
<dbReference type="InterPro" id="IPR003583">
    <property type="entry name" value="Hlx-hairpin-Hlx_DNA-bd_motif"/>
</dbReference>
<dbReference type="InterPro" id="IPR041663">
    <property type="entry name" value="DisA/LigA_HHH"/>
</dbReference>
<evidence type="ECO:0000256" key="11">
    <source>
        <dbReference type="HAMAP-Rule" id="MF_01588"/>
    </source>
</evidence>
<keyword evidence="5 11" id="KW-0227">DNA damage</keyword>
<dbReference type="AlphaFoldDB" id="A0A074KRE3"/>
<dbReference type="Gene3D" id="1.10.287.610">
    <property type="entry name" value="Helix hairpin bin"/>
    <property type="match status" value="1"/>
</dbReference>
<dbReference type="Pfam" id="PF12826">
    <property type="entry name" value="HHH_2"/>
    <property type="match status" value="1"/>
</dbReference>
<feature type="binding site" evidence="11">
    <location>
        <position position="142"/>
    </location>
    <ligand>
        <name>NAD(+)</name>
        <dbReference type="ChEBI" id="CHEBI:57540"/>
    </ligand>
</feature>
<feature type="binding site" evidence="11">
    <location>
        <position position="412"/>
    </location>
    <ligand>
        <name>Zn(2+)</name>
        <dbReference type="ChEBI" id="CHEBI:29105"/>
    </ligand>
</feature>
<name>A0A074KRE3_9BACT</name>
<dbReference type="Gene3D" id="3.30.470.30">
    <property type="entry name" value="DNA ligase/mRNA capping enzyme"/>
    <property type="match status" value="1"/>
</dbReference>
<dbReference type="PROSITE" id="PS01056">
    <property type="entry name" value="DNA_LIGASE_N2"/>
    <property type="match status" value="1"/>
</dbReference>
<keyword evidence="7 11" id="KW-0460">Magnesium</keyword>
<dbReference type="InterPro" id="IPR001679">
    <property type="entry name" value="DNA_ligase"/>
</dbReference>
<dbReference type="Gene3D" id="3.40.50.10190">
    <property type="entry name" value="BRCT domain"/>
    <property type="match status" value="1"/>
</dbReference>
<comment type="catalytic activity">
    <reaction evidence="10 11 12">
        <text>NAD(+) + (deoxyribonucleotide)n-3'-hydroxyl + 5'-phospho-(deoxyribonucleotide)m = (deoxyribonucleotide)n+m + AMP + beta-nicotinamide D-nucleotide.</text>
        <dbReference type="EC" id="6.5.1.2"/>
    </reaction>
</comment>
<dbReference type="PROSITE" id="PS50172">
    <property type="entry name" value="BRCT"/>
    <property type="match status" value="1"/>
</dbReference>
<dbReference type="SUPFAM" id="SSF47781">
    <property type="entry name" value="RuvA domain 2-like"/>
    <property type="match status" value="2"/>
</dbReference>
<dbReference type="SUPFAM" id="SSF50249">
    <property type="entry name" value="Nucleic acid-binding proteins"/>
    <property type="match status" value="1"/>
</dbReference>
<evidence type="ECO:0000256" key="3">
    <source>
        <dbReference type="ARBA" id="ARBA00022705"/>
    </source>
</evidence>
<evidence type="ECO:0000256" key="7">
    <source>
        <dbReference type="ARBA" id="ARBA00022842"/>
    </source>
</evidence>
<dbReference type="SMART" id="SM00278">
    <property type="entry name" value="HhH1"/>
    <property type="match status" value="3"/>
</dbReference>
<gene>
    <name evidence="11" type="primary">ligA</name>
    <name evidence="14" type="ORF">EL17_17410</name>
</gene>
<dbReference type="Pfam" id="PF01653">
    <property type="entry name" value="DNA_ligase_aden"/>
    <property type="match status" value="1"/>
</dbReference>
<evidence type="ECO:0000256" key="9">
    <source>
        <dbReference type="ARBA" id="ARBA00023204"/>
    </source>
</evidence>
<keyword evidence="15" id="KW-1185">Reference proteome</keyword>
<evidence type="ECO:0000259" key="13">
    <source>
        <dbReference type="PROSITE" id="PS50172"/>
    </source>
</evidence>
<dbReference type="Pfam" id="PF03120">
    <property type="entry name" value="OB_DNA_ligase"/>
    <property type="match status" value="1"/>
</dbReference>
<dbReference type="Pfam" id="PF00533">
    <property type="entry name" value="BRCT"/>
    <property type="match status" value="1"/>
</dbReference>
<dbReference type="EC" id="6.5.1.2" evidence="11 12"/>
<evidence type="ECO:0000256" key="10">
    <source>
        <dbReference type="ARBA" id="ARBA00034005"/>
    </source>
</evidence>
<dbReference type="InterPro" id="IPR013840">
    <property type="entry name" value="DNAligase_N"/>
</dbReference>
<dbReference type="PROSITE" id="PS01055">
    <property type="entry name" value="DNA_LIGASE_N1"/>
    <property type="match status" value="1"/>
</dbReference>
<feature type="domain" description="BRCT" evidence="13">
    <location>
        <begin position="746"/>
        <end position="819"/>
    </location>
</feature>
<dbReference type="EMBL" id="JMIH01000024">
    <property type="protein sequence ID" value="KEO72516.1"/>
    <property type="molecule type" value="Genomic_DNA"/>
</dbReference>
<dbReference type="PANTHER" id="PTHR23389">
    <property type="entry name" value="CHROMOSOME TRANSMISSION FIDELITY FACTOR 18"/>
    <property type="match status" value="1"/>
</dbReference>
<reference evidence="14 15" key="1">
    <citation type="submission" date="2014-04" db="EMBL/GenBank/DDBJ databases">
        <title>Characterization and application of a salt tolerant electro-active bacterium.</title>
        <authorList>
            <person name="Yang L."/>
            <person name="Wei S."/>
            <person name="Tay Q.X.M."/>
        </authorList>
    </citation>
    <scope>NUCLEOTIDE SEQUENCE [LARGE SCALE GENOMIC DNA]</scope>
    <source>
        <strain evidence="14 15">LY1</strain>
    </source>
</reference>
<dbReference type="GO" id="GO:0046872">
    <property type="term" value="F:metal ion binding"/>
    <property type="evidence" value="ECO:0007669"/>
    <property type="project" value="UniProtKB-KW"/>
</dbReference>
<dbReference type="PIRSF" id="PIRSF001604">
    <property type="entry name" value="LigA"/>
    <property type="match status" value="1"/>
</dbReference>
<feature type="binding site" evidence="11">
    <location>
        <position position="436"/>
    </location>
    <ligand>
        <name>Zn(2+)</name>
        <dbReference type="ChEBI" id="CHEBI:29105"/>
    </ligand>
</feature>
<dbReference type="CDD" id="cd17748">
    <property type="entry name" value="BRCT_DNA_ligase_like"/>
    <property type="match status" value="1"/>
</dbReference>
<dbReference type="CDD" id="cd00114">
    <property type="entry name" value="LIGANc"/>
    <property type="match status" value="1"/>
</dbReference>
<feature type="binding site" evidence="11">
    <location>
        <position position="119"/>
    </location>
    <ligand>
        <name>NAD(+)</name>
        <dbReference type="ChEBI" id="CHEBI:57540"/>
    </ligand>
</feature>
<dbReference type="Gene3D" id="6.20.10.30">
    <property type="match status" value="1"/>
</dbReference>
<feature type="binding site" evidence="11">
    <location>
        <begin position="39"/>
        <end position="43"/>
    </location>
    <ligand>
        <name>NAD(+)</name>
        <dbReference type="ChEBI" id="CHEBI:57540"/>
    </ligand>
</feature>
<evidence type="ECO:0000256" key="1">
    <source>
        <dbReference type="ARBA" id="ARBA00004067"/>
    </source>
</evidence>
<dbReference type="HAMAP" id="MF_01588">
    <property type="entry name" value="DNA_ligase_A"/>
    <property type="match status" value="1"/>
</dbReference>
<dbReference type="InterPro" id="IPR001357">
    <property type="entry name" value="BRCT_dom"/>
</dbReference>
<evidence type="ECO:0000256" key="8">
    <source>
        <dbReference type="ARBA" id="ARBA00023027"/>
    </source>
</evidence>
<protein>
    <recommendedName>
        <fullName evidence="11 12">DNA ligase</fullName>
        <ecNumber evidence="11 12">6.5.1.2</ecNumber>
    </recommendedName>
    <alternativeName>
        <fullName evidence="11">Polydeoxyribonucleotide synthase [NAD(+)]</fullName>
    </alternativeName>
</protein>
<dbReference type="Gene3D" id="2.40.50.140">
    <property type="entry name" value="Nucleic acid-binding proteins"/>
    <property type="match status" value="1"/>
</dbReference>
<dbReference type="STRING" id="1048983.EL17_17410"/>
<dbReference type="GO" id="GO:0003911">
    <property type="term" value="F:DNA ligase (NAD+) activity"/>
    <property type="evidence" value="ECO:0007669"/>
    <property type="project" value="UniProtKB-UniRule"/>
</dbReference>
<dbReference type="SMART" id="SM00292">
    <property type="entry name" value="BRCT"/>
    <property type="match status" value="1"/>
</dbReference>
<dbReference type="RefSeq" id="WP_035077689.1">
    <property type="nucleotide sequence ID" value="NZ_JMIH01000024.1"/>
</dbReference>
<organism evidence="14 15">
    <name type="scientific">Anditalea andensis</name>
    <dbReference type="NCBI Taxonomy" id="1048983"/>
    <lineage>
        <taxon>Bacteria</taxon>
        <taxon>Pseudomonadati</taxon>
        <taxon>Bacteroidota</taxon>
        <taxon>Cytophagia</taxon>
        <taxon>Cytophagales</taxon>
        <taxon>Cytophagaceae</taxon>
        <taxon>Anditalea</taxon>
    </lineage>
</organism>
<dbReference type="OrthoDB" id="9759736at2"/>
<comment type="cofactor">
    <cofactor evidence="11">
        <name>Mg(2+)</name>
        <dbReference type="ChEBI" id="CHEBI:18420"/>
    </cofactor>
    <cofactor evidence="11">
        <name>Mn(2+)</name>
        <dbReference type="ChEBI" id="CHEBI:29035"/>
    </cofactor>
</comment>
<dbReference type="GO" id="GO:0006281">
    <property type="term" value="P:DNA repair"/>
    <property type="evidence" value="ECO:0007669"/>
    <property type="project" value="UniProtKB-KW"/>
</dbReference>
<evidence type="ECO:0000256" key="5">
    <source>
        <dbReference type="ARBA" id="ARBA00022763"/>
    </source>
</evidence>
<dbReference type="GO" id="GO:0006260">
    <property type="term" value="P:DNA replication"/>
    <property type="evidence" value="ECO:0007669"/>
    <property type="project" value="UniProtKB-KW"/>
</dbReference>
<dbReference type="SUPFAM" id="SSF56091">
    <property type="entry name" value="DNA ligase/mRNA capping enzyme, catalytic domain"/>
    <property type="match status" value="1"/>
</dbReference>
<dbReference type="InterPro" id="IPR004150">
    <property type="entry name" value="NAD_DNA_ligase_OB"/>
</dbReference>
<keyword evidence="11" id="KW-0464">Manganese</keyword>
<keyword evidence="2 11" id="KW-0436">Ligase</keyword>
<evidence type="ECO:0000313" key="15">
    <source>
        <dbReference type="Proteomes" id="UP000027821"/>
    </source>
</evidence>
<keyword evidence="8 11" id="KW-0520">NAD</keyword>
<keyword evidence="3 11" id="KW-0235">DNA replication</keyword>
<evidence type="ECO:0000256" key="12">
    <source>
        <dbReference type="RuleBase" id="RU000618"/>
    </source>
</evidence>
<dbReference type="FunFam" id="1.10.150.20:FF:000006">
    <property type="entry name" value="DNA ligase"/>
    <property type="match status" value="1"/>
</dbReference>
<dbReference type="InterPro" id="IPR036420">
    <property type="entry name" value="BRCT_dom_sf"/>
</dbReference>
<dbReference type="Gene3D" id="1.10.150.20">
    <property type="entry name" value="5' to 3' exonuclease, C-terminal subdomain"/>
    <property type="match status" value="2"/>
</dbReference>
<dbReference type="NCBIfam" id="NF005932">
    <property type="entry name" value="PRK07956.1"/>
    <property type="match status" value="1"/>
</dbReference>
<feature type="binding site" evidence="11">
    <location>
        <begin position="88"/>
        <end position="89"/>
    </location>
    <ligand>
        <name>NAD(+)</name>
        <dbReference type="ChEBI" id="CHEBI:57540"/>
    </ligand>
</feature>
<dbReference type="GO" id="GO:0003677">
    <property type="term" value="F:DNA binding"/>
    <property type="evidence" value="ECO:0007669"/>
    <property type="project" value="InterPro"/>
</dbReference>
<dbReference type="GO" id="GO:0005829">
    <property type="term" value="C:cytosol"/>
    <property type="evidence" value="ECO:0007669"/>
    <property type="project" value="TreeGrafter"/>
</dbReference>
<keyword evidence="4 11" id="KW-0479">Metal-binding</keyword>